<organism evidence="2 4">
    <name type="scientific">Methanosphaera cuniculi</name>
    <dbReference type="NCBI Taxonomy" id="1077256"/>
    <lineage>
        <taxon>Archaea</taxon>
        <taxon>Methanobacteriati</taxon>
        <taxon>Methanobacteriota</taxon>
        <taxon>Methanomada group</taxon>
        <taxon>Methanobacteria</taxon>
        <taxon>Methanobacteriales</taxon>
        <taxon>Methanobacteriaceae</taxon>
        <taxon>Methanosphaera</taxon>
    </lineage>
</organism>
<evidence type="ECO:0000313" key="2">
    <source>
        <dbReference type="EMBL" id="PAV07904.1"/>
    </source>
</evidence>
<name>A0A2A2HF53_9EURY</name>
<reference evidence="2 4" key="2">
    <citation type="journal article" date="2017" name="BMC Genomics">
        <title>Genomic analysis of methanogenic archaea reveals a shift towards energy conservation.</title>
        <authorList>
            <person name="Gilmore S.P."/>
            <person name="Henske J.K."/>
            <person name="Sexton J.A."/>
            <person name="Solomon K.V."/>
            <person name="Seppala S."/>
            <person name="Yoo J.I."/>
            <person name="Huyett L.M."/>
            <person name="Pressman A."/>
            <person name="Cogan J.Z."/>
            <person name="Kivenson V."/>
            <person name="Peng X."/>
            <person name="Tan Y."/>
            <person name="Valentine D.L."/>
            <person name="O'Malley M.A."/>
        </authorList>
    </citation>
    <scope>NUCLEOTIDE SEQUENCE [LARGE SCALE GENOMIC DNA]</scope>
    <source>
        <strain evidence="2 4">1R-7</strain>
    </source>
</reference>
<feature type="domain" description="ARG and Rhodanese-Phosphatase-superfamily-associated" evidence="1">
    <location>
        <begin position="15"/>
        <end position="305"/>
    </location>
</feature>
<dbReference type="RefSeq" id="WP_095608250.1">
    <property type="nucleotide sequence ID" value="NZ_LMVN01000006.1"/>
</dbReference>
<gene>
    <name evidence="2" type="ORF">ASJ82_06880</name>
    <name evidence="3" type="ORF">MSCUN_09120</name>
</gene>
<dbReference type="OrthoDB" id="73400at2157"/>
<sequence>MTKTINLKELFDNFEYTTMQSYENMSVIGIKSNENYNNIDILPLKKGLQMGLVEIGELENANVNTLNVTNNAITPLLILDGEELIGAKQNRIANATYIIPPKTNMQIKVSCTESGRWNYTTNHFKYSGHFAEANLRKAKAQDVTESLKTSGIRESNQSRVWNRISEVSNTLKVKSKTSAMREIYTNNKAKINEYLDNFKDENDTIGSIILINNKVSGIELLFNRTLYKQNHRKLIESYIPEAIEQKNEDYDNESIDVDKFINEVVTSKIEQYEPDGIGVDVRIESEDIIGSTILLENNPINASFFRKIKT</sequence>
<proteinExistence type="predicted"/>
<dbReference type="Pfam" id="PF20208">
    <property type="entry name" value="ARPP-1"/>
    <property type="match status" value="1"/>
</dbReference>
<comment type="caution">
    <text evidence="2">The sequence shown here is derived from an EMBL/GenBank/DDBJ whole genome shotgun (WGS) entry which is preliminary data.</text>
</comment>
<dbReference type="InterPro" id="IPR046699">
    <property type="entry name" value="ARPP-1"/>
</dbReference>
<evidence type="ECO:0000313" key="3">
    <source>
        <dbReference type="EMBL" id="PWL08203.1"/>
    </source>
</evidence>
<dbReference type="Proteomes" id="UP000246004">
    <property type="component" value="Unassembled WGS sequence"/>
</dbReference>
<dbReference type="AlphaFoldDB" id="A0A2A2HF53"/>
<protein>
    <recommendedName>
        <fullName evidence="1">ARG and Rhodanese-Phosphatase-superfamily-associated domain-containing protein</fullName>
    </recommendedName>
</protein>
<evidence type="ECO:0000259" key="1">
    <source>
        <dbReference type="Pfam" id="PF20208"/>
    </source>
</evidence>
<evidence type="ECO:0000313" key="5">
    <source>
        <dbReference type="Proteomes" id="UP000246004"/>
    </source>
</evidence>
<dbReference type="EMBL" id="LMVN01000006">
    <property type="protein sequence ID" value="PAV07904.1"/>
    <property type="molecule type" value="Genomic_DNA"/>
</dbReference>
<accession>A0A2A2HF53</accession>
<reference evidence="3 5" key="1">
    <citation type="submission" date="2016-04" db="EMBL/GenBank/DDBJ databases">
        <title>Genome sequence of Methanosphaera cuniculi DSM 4103.</title>
        <authorList>
            <person name="Poehlein A."/>
            <person name="Seedorf H."/>
            <person name="Daniel R."/>
        </authorList>
    </citation>
    <scope>NUCLEOTIDE SEQUENCE [LARGE SCALE GENOMIC DNA]</scope>
    <source>
        <strain evidence="3 5">DSM 4103</strain>
    </source>
</reference>
<dbReference type="EMBL" id="LWMS01000025">
    <property type="protein sequence ID" value="PWL08203.1"/>
    <property type="molecule type" value="Genomic_DNA"/>
</dbReference>
<dbReference type="Proteomes" id="UP000217528">
    <property type="component" value="Unassembled WGS sequence"/>
</dbReference>
<keyword evidence="4" id="KW-1185">Reference proteome</keyword>
<evidence type="ECO:0000313" key="4">
    <source>
        <dbReference type="Proteomes" id="UP000217528"/>
    </source>
</evidence>